<dbReference type="Pfam" id="PF02518">
    <property type="entry name" value="HATPase_c"/>
    <property type="match status" value="1"/>
</dbReference>
<evidence type="ECO:0000256" key="2">
    <source>
        <dbReference type="ARBA" id="ARBA00022777"/>
    </source>
</evidence>
<comment type="caution">
    <text evidence="5">The sequence shown here is derived from an EMBL/GenBank/DDBJ whole genome shotgun (WGS) entry which is preliminary data.</text>
</comment>
<dbReference type="InterPro" id="IPR029016">
    <property type="entry name" value="GAF-like_dom_sf"/>
</dbReference>
<proteinExistence type="predicted"/>
<dbReference type="SUPFAM" id="SSF55874">
    <property type="entry name" value="ATPase domain of HSP90 chaperone/DNA topoisomerase II/histidine kinase"/>
    <property type="match status" value="1"/>
</dbReference>
<dbReference type="Gene3D" id="3.30.565.10">
    <property type="entry name" value="Histidine kinase-like ATPase, C-terminal domain"/>
    <property type="match status" value="1"/>
</dbReference>
<evidence type="ECO:0000256" key="3">
    <source>
        <dbReference type="ARBA" id="ARBA00023012"/>
    </source>
</evidence>
<dbReference type="GO" id="GO:0000155">
    <property type="term" value="F:phosphorelay sensor kinase activity"/>
    <property type="evidence" value="ECO:0007669"/>
    <property type="project" value="InterPro"/>
</dbReference>
<dbReference type="RefSeq" id="WP_182516187.1">
    <property type="nucleotide sequence ID" value="NZ_JACGXP010000003.1"/>
</dbReference>
<dbReference type="InterPro" id="IPR003594">
    <property type="entry name" value="HATPase_dom"/>
</dbReference>
<dbReference type="Gene3D" id="1.20.5.1930">
    <property type="match status" value="1"/>
</dbReference>
<dbReference type="Proteomes" id="UP000590225">
    <property type="component" value="Unassembled WGS sequence"/>
</dbReference>
<sequence length="564" mass="60106">MPHDQERLDFPNAPRTALERSISELVDRAQEVLATQGRLRGLLRANRLVVDELDLPTVLRRIVDAGVELVGARYGAMGVLAPDGSLEQFVHVGMSDAEVAAIGDLPHGRGLLGAILTTERPVRVADIASAPDSVGFPPHHPPMGAFLGVPIRVRDELFGNLYLTRDDDRPFSEEDEELVVSLAATAGAAIDHARLYDESRRRQEWSAALADVTTALLSSDAPDGLGIVVDRVAPLADADFACILVPDGASLRVDGARGLGADTATTTIAHPSGSIAARSLESGNVTTGDLGEEDPTWPAHLRWAAAVPFSATEGPFGTLLLARRTGRARFDDVELDLAAEFAAQASVAIALARGRHDRQELQRIEDRSRIARDLHDHVIQRLFAAGLTLQGLEPAVPTALRQDLADQIEAIDTAIAEIRTAVFALNSRPRDTRTTIRHRVLDIVSEVAPMLPTPPSVTFGGAVDVLVPDELGDDIVAVVRESLTNVGRHAAATTADVRLVIDDGHVTVRVDDDGRGLRDRGRPSGTANLAARAAARGGHYALDGRDGGGTSMTWRVPLTAEQAA</sequence>
<reference evidence="5 6" key="1">
    <citation type="submission" date="2020-07" db="EMBL/GenBank/DDBJ databases">
        <title>Above-ground endophytic microbial communities from plants in different locations in the United States.</title>
        <authorList>
            <person name="Frank C."/>
        </authorList>
    </citation>
    <scope>NUCLEOTIDE SEQUENCE [LARGE SCALE GENOMIC DNA]</scope>
    <source>
        <strain evidence="5 6">WPL5_2</strain>
    </source>
</reference>
<dbReference type="InterPro" id="IPR011712">
    <property type="entry name" value="Sig_transdc_His_kin_sub3_dim/P"/>
</dbReference>
<dbReference type="EMBL" id="JACGXP010000003">
    <property type="protein sequence ID" value="MBA8990928.1"/>
    <property type="molecule type" value="Genomic_DNA"/>
</dbReference>
<dbReference type="GO" id="GO:0046983">
    <property type="term" value="F:protein dimerization activity"/>
    <property type="evidence" value="ECO:0007669"/>
    <property type="project" value="InterPro"/>
</dbReference>
<dbReference type="PANTHER" id="PTHR24421:SF56">
    <property type="entry name" value="OXYGEN SENSOR HISTIDINE KINASE RESPONSE REGULATOR DOST"/>
    <property type="match status" value="1"/>
</dbReference>
<accession>A0AAW3T7D3</accession>
<gene>
    <name evidence="5" type="ORF">FHW23_002193</name>
</gene>
<dbReference type="PANTHER" id="PTHR24421">
    <property type="entry name" value="NITRATE/NITRITE SENSOR PROTEIN NARX-RELATED"/>
    <property type="match status" value="1"/>
</dbReference>
<dbReference type="InterPro" id="IPR036890">
    <property type="entry name" value="HATPase_C_sf"/>
</dbReference>
<evidence type="ECO:0000256" key="1">
    <source>
        <dbReference type="ARBA" id="ARBA00022679"/>
    </source>
</evidence>
<dbReference type="SUPFAM" id="SSF55781">
    <property type="entry name" value="GAF domain-like"/>
    <property type="match status" value="2"/>
</dbReference>
<dbReference type="GO" id="GO:0016020">
    <property type="term" value="C:membrane"/>
    <property type="evidence" value="ECO:0007669"/>
    <property type="project" value="InterPro"/>
</dbReference>
<dbReference type="InterPro" id="IPR050482">
    <property type="entry name" value="Sensor_HK_TwoCompSys"/>
</dbReference>
<keyword evidence="1" id="KW-0808">Transferase</keyword>
<evidence type="ECO:0000313" key="6">
    <source>
        <dbReference type="Proteomes" id="UP000590225"/>
    </source>
</evidence>
<dbReference type="Pfam" id="PF07730">
    <property type="entry name" value="HisKA_3"/>
    <property type="match status" value="1"/>
</dbReference>
<feature type="domain" description="GAF" evidence="4">
    <location>
        <begin position="220"/>
        <end position="359"/>
    </location>
</feature>
<name>A0AAW3T7D3_9MICO</name>
<evidence type="ECO:0000259" key="4">
    <source>
        <dbReference type="SMART" id="SM00065"/>
    </source>
</evidence>
<keyword evidence="3" id="KW-0902">Two-component regulatory system</keyword>
<feature type="domain" description="GAF" evidence="4">
    <location>
        <begin position="54"/>
        <end position="200"/>
    </location>
</feature>
<dbReference type="SMART" id="SM00065">
    <property type="entry name" value="GAF"/>
    <property type="match status" value="2"/>
</dbReference>
<organism evidence="5 6">
    <name type="scientific">Curtobacterium pusillum</name>
    <dbReference type="NCBI Taxonomy" id="69373"/>
    <lineage>
        <taxon>Bacteria</taxon>
        <taxon>Bacillati</taxon>
        <taxon>Actinomycetota</taxon>
        <taxon>Actinomycetes</taxon>
        <taxon>Micrococcales</taxon>
        <taxon>Microbacteriaceae</taxon>
        <taxon>Curtobacterium</taxon>
    </lineage>
</organism>
<dbReference type="AlphaFoldDB" id="A0AAW3T7D3"/>
<protein>
    <submittedName>
        <fullName evidence="5">Signal transduction histidine kinase</fullName>
    </submittedName>
</protein>
<dbReference type="InterPro" id="IPR003018">
    <property type="entry name" value="GAF"/>
</dbReference>
<keyword evidence="2 5" id="KW-0418">Kinase</keyword>
<evidence type="ECO:0000313" key="5">
    <source>
        <dbReference type="EMBL" id="MBA8990928.1"/>
    </source>
</evidence>
<dbReference type="Gene3D" id="3.30.450.40">
    <property type="match status" value="2"/>
</dbReference>
<dbReference type="Pfam" id="PF13185">
    <property type="entry name" value="GAF_2"/>
    <property type="match status" value="2"/>
</dbReference>